<dbReference type="OrthoDB" id="2148716at2759"/>
<protein>
    <recommendedName>
        <fullName evidence="1">SnoaL-like domain-containing protein</fullName>
    </recommendedName>
</protein>
<keyword evidence="3" id="KW-1185">Reference proteome</keyword>
<evidence type="ECO:0000313" key="2">
    <source>
        <dbReference type="EMBL" id="OJJ67569.1"/>
    </source>
</evidence>
<reference evidence="3" key="1">
    <citation type="journal article" date="2017" name="Genome Biol.">
        <title>Comparative genomics reveals high biological diversity and specific adaptations in the industrially and medically important fungal genus Aspergillus.</title>
        <authorList>
            <person name="de Vries R.P."/>
            <person name="Riley R."/>
            <person name="Wiebenga A."/>
            <person name="Aguilar-Osorio G."/>
            <person name="Amillis S."/>
            <person name="Uchima C.A."/>
            <person name="Anderluh G."/>
            <person name="Asadollahi M."/>
            <person name="Askin M."/>
            <person name="Barry K."/>
            <person name="Battaglia E."/>
            <person name="Bayram O."/>
            <person name="Benocci T."/>
            <person name="Braus-Stromeyer S.A."/>
            <person name="Caldana C."/>
            <person name="Canovas D."/>
            <person name="Cerqueira G.C."/>
            <person name="Chen F."/>
            <person name="Chen W."/>
            <person name="Choi C."/>
            <person name="Clum A."/>
            <person name="Dos Santos R.A."/>
            <person name="Damasio A.R."/>
            <person name="Diallinas G."/>
            <person name="Emri T."/>
            <person name="Fekete E."/>
            <person name="Flipphi M."/>
            <person name="Freyberg S."/>
            <person name="Gallo A."/>
            <person name="Gournas C."/>
            <person name="Habgood R."/>
            <person name="Hainaut M."/>
            <person name="Harispe M.L."/>
            <person name="Henrissat B."/>
            <person name="Hilden K.S."/>
            <person name="Hope R."/>
            <person name="Hossain A."/>
            <person name="Karabika E."/>
            <person name="Karaffa L."/>
            <person name="Karanyi Z."/>
            <person name="Krasevec N."/>
            <person name="Kuo A."/>
            <person name="Kusch H."/>
            <person name="LaButti K."/>
            <person name="Lagendijk E.L."/>
            <person name="Lapidus A."/>
            <person name="Levasseur A."/>
            <person name="Lindquist E."/>
            <person name="Lipzen A."/>
            <person name="Logrieco A.F."/>
            <person name="MacCabe A."/>
            <person name="Maekelae M.R."/>
            <person name="Malavazi I."/>
            <person name="Melin P."/>
            <person name="Meyer V."/>
            <person name="Mielnichuk N."/>
            <person name="Miskei M."/>
            <person name="Molnar A.P."/>
            <person name="Mule G."/>
            <person name="Ngan C.Y."/>
            <person name="Orejas M."/>
            <person name="Orosz E."/>
            <person name="Ouedraogo J.P."/>
            <person name="Overkamp K.M."/>
            <person name="Park H.-S."/>
            <person name="Perrone G."/>
            <person name="Piumi F."/>
            <person name="Punt P.J."/>
            <person name="Ram A.F."/>
            <person name="Ramon A."/>
            <person name="Rauscher S."/>
            <person name="Record E."/>
            <person name="Riano-Pachon D.M."/>
            <person name="Robert V."/>
            <person name="Roehrig J."/>
            <person name="Ruller R."/>
            <person name="Salamov A."/>
            <person name="Salih N.S."/>
            <person name="Samson R.A."/>
            <person name="Sandor E."/>
            <person name="Sanguinetti M."/>
            <person name="Schuetze T."/>
            <person name="Sepcic K."/>
            <person name="Shelest E."/>
            <person name="Sherlock G."/>
            <person name="Sophianopoulou V."/>
            <person name="Squina F.M."/>
            <person name="Sun H."/>
            <person name="Susca A."/>
            <person name="Todd R.B."/>
            <person name="Tsang A."/>
            <person name="Unkles S.E."/>
            <person name="van de Wiele N."/>
            <person name="van Rossen-Uffink D."/>
            <person name="Oliveira J.V."/>
            <person name="Vesth T.C."/>
            <person name="Visser J."/>
            <person name="Yu J.-H."/>
            <person name="Zhou M."/>
            <person name="Andersen M.R."/>
            <person name="Archer D.B."/>
            <person name="Baker S.E."/>
            <person name="Benoit I."/>
            <person name="Brakhage A.A."/>
            <person name="Braus G.H."/>
            <person name="Fischer R."/>
            <person name="Frisvad J.C."/>
            <person name="Goldman G.H."/>
            <person name="Houbraken J."/>
            <person name="Oakley B."/>
            <person name="Pocsi I."/>
            <person name="Scazzocchio C."/>
            <person name="Seiboth B."/>
            <person name="vanKuyk P.A."/>
            <person name="Wortman J."/>
            <person name="Dyer P.S."/>
            <person name="Grigoriev I.V."/>
        </authorList>
    </citation>
    <scope>NUCLEOTIDE SEQUENCE [LARGE SCALE GENOMIC DNA]</scope>
    <source>
        <strain evidence="3">CBS 101740 / IMI 381727 / IBT 21946</strain>
    </source>
</reference>
<dbReference type="Gene3D" id="3.10.450.50">
    <property type="match status" value="1"/>
</dbReference>
<organism evidence="2 3">
    <name type="scientific">Aspergillus brasiliensis (strain CBS 101740 / IMI 381727 / IBT 21946)</name>
    <dbReference type="NCBI Taxonomy" id="767769"/>
    <lineage>
        <taxon>Eukaryota</taxon>
        <taxon>Fungi</taxon>
        <taxon>Dikarya</taxon>
        <taxon>Ascomycota</taxon>
        <taxon>Pezizomycotina</taxon>
        <taxon>Eurotiomycetes</taxon>
        <taxon>Eurotiomycetidae</taxon>
        <taxon>Eurotiales</taxon>
        <taxon>Aspergillaceae</taxon>
        <taxon>Aspergillus</taxon>
        <taxon>Aspergillus subgen. Circumdati</taxon>
    </lineage>
</organism>
<dbReference type="InterPro" id="IPR032710">
    <property type="entry name" value="NTF2-like_dom_sf"/>
</dbReference>
<dbReference type="EMBL" id="KV878693">
    <property type="protein sequence ID" value="OJJ67569.1"/>
    <property type="molecule type" value="Genomic_DNA"/>
</dbReference>
<sequence length="174" mass="19122">MSTPPSIAITLNHPPNPQTREDIIDALYRAVLGFDTANTPLLNSALFPDSTLDINGHVMSGLPTIHEDCYDKVSKMDTTHFLNNIRVSLVDGDENKAKVTASVLVQHYGPGEGMKDDTSRFLGGSLYYCDVERAVSGDGLWKLRNWVIKPVWSEGNVGVMGGVGSRRDFRQTLD</sequence>
<proteinExistence type="predicted"/>
<feature type="domain" description="SnoaL-like" evidence="1">
    <location>
        <begin position="19"/>
        <end position="146"/>
    </location>
</feature>
<dbReference type="Proteomes" id="UP000184499">
    <property type="component" value="Unassembled WGS sequence"/>
</dbReference>
<dbReference type="InterPro" id="IPR037401">
    <property type="entry name" value="SnoaL-like"/>
</dbReference>
<dbReference type="GeneID" id="93578382"/>
<dbReference type="AlphaFoldDB" id="A0A1L9U7D5"/>
<dbReference type="STRING" id="767769.A0A1L9U7D5"/>
<gene>
    <name evidence="2" type="ORF">ASPBRDRAFT_47626</name>
</gene>
<evidence type="ECO:0000313" key="3">
    <source>
        <dbReference type="Proteomes" id="UP000184499"/>
    </source>
</evidence>
<accession>A0A1L9U7D5</accession>
<dbReference type="Pfam" id="PF13577">
    <property type="entry name" value="SnoaL_4"/>
    <property type="match status" value="1"/>
</dbReference>
<dbReference type="RefSeq" id="XP_067474818.1">
    <property type="nucleotide sequence ID" value="XM_067625894.1"/>
</dbReference>
<name>A0A1L9U7D5_ASPBC</name>
<dbReference type="VEuPathDB" id="FungiDB:ASPBRDRAFT_47626"/>
<dbReference type="OMA" id="TIHEDCY"/>
<dbReference type="SUPFAM" id="SSF54427">
    <property type="entry name" value="NTF2-like"/>
    <property type="match status" value="1"/>
</dbReference>
<evidence type="ECO:0000259" key="1">
    <source>
        <dbReference type="Pfam" id="PF13577"/>
    </source>
</evidence>